<dbReference type="SUPFAM" id="SSF51735">
    <property type="entry name" value="NAD(P)-binding Rossmann-fold domains"/>
    <property type="match status" value="1"/>
</dbReference>
<gene>
    <name evidence="2" type="ORF">P3F81_02055</name>
</gene>
<dbReference type="Gene3D" id="3.40.50.720">
    <property type="entry name" value="NAD(P)-binding Rossmann-like Domain"/>
    <property type="match status" value="1"/>
</dbReference>
<dbReference type="InterPro" id="IPR036291">
    <property type="entry name" value="NAD(P)-bd_dom_sf"/>
</dbReference>
<dbReference type="AlphaFoldDB" id="A0A9Y2EU48"/>
<dbReference type="PANTHER" id="PTHR33303">
    <property type="entry name" value="CYTOPLASMIC PROTEIN-RELATED"/>
    <property type="match status" value="1"/>
</dbReference>
<dbReference type="Pfam" id="PF13380">
    <property type="entry name" value="CoA_binding_2"/>
    <property type="match status" value="1"/>
</dbReference>
<keyword evidence="3" id="KW-1185">Reference proteome</keyword>
<proteinExistence type="predicted"/>
<evidence type="ECO:0000259" key="1">
    <source>
        <dbReference type="SMART" id="SM00881"/>
    </source>
</evidence>
<dbReference type="KEGG" id="sgbi:P3F81_02055"/>
<sequence length="129" mass="14043">MGIVNMLQVKSWAVVGATGNKEKFGYKIFKVMTEAGLEVYPVNRGVEEVLGKKCYAKLADLPVVPEAVNIVVPPSVGTKIVRQCAKLGIKKIWLQPGSENAELIRLADELGLEVVCQSCIMIELKKSKG</sequence>
<dbReference type="InterPro" id="IPR003781">
    <property type="entry name" value="CoA-bd"/>
</dbReference>
<name>A0A9Y2EU48_9FIRM</name>
<dbReference type="SMART" id="SM00881">
    <property type="entry name" value="CoA_binding"/>
    <property type="match status" value="1"/>
</dbReference>
<evidence type="ECO:0000313" key="2">
    <source>
        <dbReference type="EMBL" id="WIW71135.1"/>
    </source>
</evidence>
<accession>A0A9Y2EU48</accession>
<dbReference type="EMBL" id="CP120678">
    <property type="protein sequence ID" value="WIW71135.1"/>
    <property type="molecule type" value="Genomic_DNA"/>
</dbReference>
<protein>
    <submittedName>
        <fullName evidence="2">CoA-binding protein</fullName>
    </submittedName>
</protein>
<dbReference type="RefSeq" id="WP_147666800.1">
    <property type="nucleotide sequence ID" value="NZ_CP120678.1"/>
</dbReference>
<organism evidence="2 3">
    <name type="scientific">Selenobaculum gibii</name>
    <dbReference type="NCBI Taxonomy" id="3054208"/>
    <lineage>
        <taxon>Bacteria</taxon>
        <taxon>Bacillati</taxon>
        <taxon>Bacillota</taxon>
        <taxon>Negativicutes</taxon>
        <taxon>Selenomonadales</taxon>
        <taxon>Selenomonadaceae</taxon>
        <taxon>Selenobaculum</taxon>
    </lineage>
</organism>
<reference evidence="2" key="1">
    <citation type="submission" date="2023-03" db="EMBL/GenBank/DDBJ databases">
        <title>Selenobaculum gbiensis gen. nov. sp. nov., a new bacterium isolated from the gut microbiota of IBD patient.</title>
        <authorList>
            <person name="Yeo S."/>
            <person name="Park H."/>
            <person name="Huh C.S."/>
        </authorList>
    </citation>
    <scope>NUCLEOTIDE SEQUENCE</scope>
    <source>
        <strain evidence="2">ICN-92133</strain>
    </source>
</reference>
<dbReference type="PANTHER" id="PTHR33303:SF2">
    <property type="entry name" value="COA-BINDING DOMAIN-CONTAINING PROTEIN"/>
    <property type="match status" value="1"/>
</dbReference>
<feature type="domain" description="CoA-binding" evidence="1">
    <location>
        <begin position="6"/>
        <end position="98"/>
    </location>
</feature>
<evidence type="ECO:0000313" key="3">
    <source>
        <dbReference type="Proteomes" id="UP001243623"/>
    </source>
</evidence>
<dbReference type="Proteomes" id="UP001243623">
    <property type="component" value="Chromosome"/>
</dbReference>